<dbReference type="RefSeq" id="XP_031931809.1">
    <property type="nucleotide sequence ID" value="XM_032065480.1"/>
</dbReference>
<dbReference type="Proteomes" id="UP000326268">
    <property type="component" value="Unassembled WGS sequence"/>
</dbReference>
<dbReference type="AlphaFoldDB" id="A0A5N7AHQ0"/>
<accession>A0A5N7AHQ0</accession>
<dbReference type="GeneID" id="43649926"/>
<dbReference type="EMBL" id="ML737581">
    <property type="protein sequence ID" value="KAE8368728.1"/>
    <property type="molecule type" value="Genomic_DNA"/>
</dbReference>
<sequence length="63" mass="7517">MNFRKDPTWKERIHFSCMHSIPALLLYFDPVSSDTEGFWKLLLRGRQSATPFPKDRIFQHHQG</sequence>
<reference evidence="1 2" key="1">
    <citation type="submission" date="2019-04" db="EMBL/GenBank/DDBJ databases">
        <title>Friends and foes A comparative genomics studyof 23 Aspergillus species from section Flavi.</title>
        <authorList>
            <consortium name="DOE Joint Genome Institute"/>
            <person name="Kjaerbolling I."/>
            <person name="Vesth T."/>
            <person name="Frisvad J.C."/>
            <person name="Nybo J.L."/>
            <person name="Theobald S."/>
            <person name="Kildgaard S."/>
            <person name="Isbrandt T."/>
            <person name="Kuo A."/>
            <person name="Sato A."/>
            <person name="Lyhne E.K."/>
            <person name="Kogle M.E."/>
            <person name="Wiebenga A."/>
            <person name="Kun R.S."/>
            <person name="Lubbers R.J."/>
            <person name="Makela M.R."/>
            <person name="Barry K."/>
            <person name="Chovatia M."/>
            <person name="Clum A."/>
            <person name="Daum C."/>
            <person name="Haridas S."/>
            <person name="He G."/>
            <person name="LaButti K."/>
            <person name="Lipzen A."/>
            <person name="Mondo S."/>
            <person name="Riley R."/>
            <person name="Salamov A."/>
            <person name="Simmons B.A."/>
            <person name="Magnuson J.K."/>
            <person name="Henrissat B."/>
            <person name="Mortensen U.H."/>
            <person name="Larsen T.O."/>
            <person name="Devries R.P."/>
            <person name="Grigoriev I.V."/>
            <person name="Machida M."/>
            <person name="Baker S.E."/>
            <person name="Andersen M.R."/>
        </authorList>
    </citation>
    <scope>NUCLEOTIDE SEQUENCE [LARGE SCALE GENOMIC DNA]</scope>
    <source>
        <strain evidence="1 2">CBS 763.97</strain>
    </source>
</reference>
<evidence type="ECO:0000313" key="1">
    <source>
        <dbReference type="EMBL" id="KAE8368728.1"/>
    </source>
</evidence>
<gene>
    <name evidence="1" type="ORF">BDV27DRAFT_121879</name>
</gene>
<organism evidence="1 2">
    <name type="scientific">Aspergillus caelatus</name>
    <dbReference type="NCBI Taxonomy" id="61420"/>
    <lineage>
        <taxon>Eukaryota</taxon>
        <taxon>Fungi</taxon>
        <taxon>Dikarya</taxon>
        <taxon>Ascomycota</taxon>
        <taxon>Pezizomycotina</taxon>
        <taxon>Eurotiomycetes</taxon>
        <taxon>Eurotiomycetidae</taxon>
        <taxon>Eurotiales</taxon>
        <taxon>Aspergillaceae</taxon>
        <taxon>Aspergillus</taxon>
        <taxon>Aspergillus subgen. Circumdati</taxon>
    </lineage>
</organism>
<name>A0A5N7AHQ0_9EURO</name>
<evidence type="ECO:0000313" key="2">
    <source>
        <dbReference type="Proteomes" id="UP000326268"/>
    </source>
</evidence>
<proteinExistence type="predicted"/>
<keyword evidence="2" id="KW-1185">Reference proteome</keyword>
<protein>
    <submittedName>
        <fullName evidence="1">Uncharacterized protein</fullName>
    </submittedName>
</protein>